<evidence type="ECO:0000313" key="2">
    <source>
        <dbReference type="EMBL" id="KAL2857413.1"/>
    </source>
</evidence>
<comment type="caution">
    <text evidence="2">The sequence shown here is derived from an EMBL/GenBank/DDBJ whole genome shotgun (WGS) entry which is preliminary data.</text>
</comment>
<feature type="compositionally biased region" description="Polar residues" evidence="1">
    <location>
        <begin position="191"/>
        <end position="212"/>
    </location>
</feature>
<feature type="region of interest" description="Disordered" evidence="1">
    <location>
        <begin position="75"/>
        <end position="110"/>
    </location>
</feature>
<evidence type="ECO:0000256" key="1">
    <source>
        <dbReference type="SAM" id="MobiDB-lite"/>
    </source>
</evidence>
<proteinExistence type="predicted"/>
<accession>A0ABR4L1P6</accession>
<name>A0ABR4L1P6_9EURO</name>
<dbReference type="GeneID" id="98154068"/>
<dbReference type="Proteomes" id="UP001610444">
    <property type="component" value="Unassembled WGS sequence"/>
</dbReference>
<dbReference type="EMBL" id="JBFXLR010000006">
    <property type="protein sequence ID" value="KAL2857413.1"/>
    <property type="molecule type" value="Genomic_DNA"/>
</dbReference>
<feature type="compositionally biased region" description="Polar residues" evidence="1">
    <location>
        <begin position="84"/>
        <end position="106"/>
    </location>
</feature>
<feature type="region of interest" description="Disordered" evidence="1">
    <location>
        <begin position="157"/>
        <end position="213"/>
    </location>
</feature>
<gene>
    <name evidence="2" type="ORF">BJX68DRAFT_228729</name>
</gene>
<reference evidence="2 3" key="1">
    <citation type="submission" date="2024-07" db="EMBL/GenBank/DDBJ databases">
        <title>Section-level genome sequencing and comparative genomics of Aspergillus sections Usti and Cavernicolus.</title>
        <authorList>
            <consortium name="Lawrence Berkeley National Laboratory"/>
            <person name="Nybo J.L."/>
            <person name="Vesth T.C."/>
            <person name="Theobald S."/>
            <person name="Frisvad J.C."/>
            <person name="Larsen T.O."/>
            <person name="Kjaerboelling I."/>
            <person name="Rothschild-Mancinelli K."/>
            <person name="Lyhne E.K."/>
            <person name="Kogle M.E."/>
            <person name="Barry K."/>
            <person name="Clum A."/>
            <person name="Na H."/>
            <person name="Ledsgaard L."/>
            <person name="Lin J."/>
            <person name="Lipzen A."/>
            <person name="Kuo A."/>
            <person name="Riley R."/>
            <person name="Mondo S."/>
            <person name="LaButti K."/>
            <person name="Haridas S."/>
            <person name="Pangalinan J."/>
            <person name="Salamov A.A."/>
            <person name="Simmons B.A."/>
            <person name="Magnuson J.K."/>
            <person name="Chen J."/>
            <person name="Drula E."/>
            <person name="Henrissat B."/>
            <person name="Wiebenga A."/>
            <person name="Lubbers R.J."/>
            <person name="Gomes A.C."/>
            <person name="Macurrencykelacurrency M.R."/>
            <person name="Stajich J."/>
            <person name="Grigoriev I.V."/>
            <person name="Mortensen U.H."/>
            <person name="De vries R.P."/>
            <person name="Baker S.E."/>
            <person name="Andersen M.R."/>
        </authorList>
    </citation>
    <scope>NUCLEOTIDE SEQUENCE [LARGE SCALE GENOMIC DNA]</scope>
    <source>
        <strain evidence="2 3">CBS 756.74</strain>
    </source>
</reference>
<dbReference type="RefSeq" id="XP_070902944.1">
    <property type="nucleotide sequence ID" value="XM_071038904.1"/>
</dbReference>
<keyword evidence="3" id="KW-1185">Reference proteome</keyword>
<evidence type="ECO:0000313" key="3">
    <source>
        <dbReference type="Proteomes" id="UP001610444"/>
    </source>
</evidence>
<organism evidence="2 3">
    <name type="scientific">Aspergillus pseudodeflectus</name>
    <dbReference type="NCBI Taxonomy" id="176178"/>
    <lineage>
        <taxon>Eukaryota</taxon>
        <taxon>Fungi</taxon>
        <taxon>Dikarya</taxon>
        <taxon>Ascomycota</taxon>
        <taxon>Pezizomycotina</taxon>
        <taxon>Eurotiomycetes</taxon>
        <taxon>Eurotiomycetidae</taxon>
        <taxon>Eurotiales</taxon>
        <taxon>Aspergillaceae</taxon>
        <taxon>Aspergillus</taxon>
        <taxon>Aspergillus subgen. Nidulantes</taxon>
    </lineage>
</organism>
<protein>
    <submittedName>
        <fullName evidence="2">Uncharacterized protein</fullName>
    </submittedName>
</protein>
<sequence length="248" mass="27313">MRLLQNAVSPVHCLGFHQCIPALTYLSLWCLPASTLPFSAGAVPLTKSNQVKAALVAKVSVARLPLYLATANQRRNQRSRVDTKLSQSGADPKFQSSPTEQDSVGSATKKGAQLSLLKSQKLVNLHRPPGLKQQTPHRYSGDIYRWRLRVFPSTVRQPPKATSKYRRIEDSRSQHFHVTPDPNRKEIEHSAGNSGQASTNSQVLGTPDTQFSPPGVILARPARGACRVKHKPSFRTTQDGGTIFRTAF</sequence>